<sequence>MNFWLCYLNGRGCKHFIGLVSGESLLTDTWEKKSPKFLPVDAVRNQGKLNSHFHQMPWKIIPVNNQGEIINQEKTLKDLQDIPETSIDLETNKEVYPVDNQRE</sequence>
<reference evidence="1" key="1">
    <citation type="submission" date="2020-08" db="EMBL/GenBank/DDBJ databases">
        <title>Multicomponent nature underlies the extraordinary mechanical properties of spider dragline silk.</title>
        <authorList>
            <person name="Kono N."/>
            <person name="Nakamura H."/>
            <person name="Mori M."/>
            <person name="Yoshida Y."/>
            <person name="Ohtoshi R."/>
            <person name="Malay A.D."/>
            <person name="Moran D.A.P."/>
            <person name="Tomita M."/>
            <person name="Numata K."/>
            <person name="Arakawa K."/>
        </authorList>
    </citation>
    <scope>NUCLEOTIDE SEQUENCE</scope>
</reference>
<dbReference type="AlphaFoldDB" id="A0A8X6XIP8"/>
<comment type="caution">
    <text evidence="1">The sequence shown here is derived from an EMBL/GenBank/DDBJ whole genome shotgun (WGS) entry which is preliminary data.</text>
</comment>
<proteinExistence type="predicted"/>
<dbReference type="EMBL" id="BMAV01008691">
    <property type="protein sequence ID" value="GFY52436.1"/>
    <property type="molecule type" value="Genomic_DNA"/>
</dbReference>
<evidence type="ECO:0000313" key="2">
    <source>
        <dbReference type="Proteomes" id="UP000886998"/>
    </source>
</evidence>
<protein>
    <submittedName>
        <fullName evidence="1">Uncharacterized protein</fullName>
    </submittedName>
</protein>
<organism evidence="1 2">
    <name type="scientific">Trichonephila inaurata madagascariensis</name>
    <dbReference type="NCBI Taxonomy" id="2747483"/>
    <lineage>
        <taxon>Eukaryota</taxon>
        <taxon>Metazoa</taxon>
        <taxon>Ecdysozoa</taxon>
        <taxon>Arthropoda</taxon>
        <taxon>Chelicerata</taxon>
        <taxon>Arachnida</taxon>
        <taxon>Araneae</taxon>
        <taxon>Araneomorphae</taxon>
        <taxon>Entelegynae</taxon>
        <taxon>Araneoidea</taxon>
        <taxon>Nephilidae</taxon>
        <taxon>Trichonephila</taxon>
        <taxon>Trichonephila inaurata</taxon>
    </lineage>
</organism>
<keyword evidence="2" id="KW-1185">Reference proteome</keyword>
<dbReference type="Proteomes" id="UP000886998">
    <property type="component" value="Unassembled WGS sequence"/>
</dbReference>
<gene>
    <name evidence="1" type="ORF">TNIN_205321</name>
</gene>
<name>A0A8X6XIP8_9ARAC</name>
<accession>A0A8X6XIP8</accession>
<evidence type="ECO:0000313" key="1">
    <source>
        <dbReference type="EMBL" id="GFY52436.1"/>
    </source>
</evidence>